<dbReference type="InterPro" id="IPR005119">
    <property type="entry name" value="LysR_subst-bd"/>
</dbReference>
<dbReference type="PROSITE" id="PS50931">
    <property type="entry name" value="HTH_LYSR"/>
    <property type="match status" value="1"/>
</dbReference>
<keyword evidence="3" id="KW-0238">DNA-binding</keyword>
<dbReference type="Gene3D" id="1.10.10.10">
    <property type="entry name" value="Winged helix-like DNA-binding domain superfamily/Winged helix DNA-binding domain"/>
    <property type="match status" value="1"/>
</dbReference>
<dbReference type="PANTHER" id="PTHR30126">
    <property type="entry name" value="HTH-TYPE TRANSCRIPTIONAL REGULATOR"/>
    <property type="match status" value="1"/>
</dbReference>
<keyword evidence="4" id="KW-0804">Transcription</keyword>
<proteinExistence type="inferred from homology"/>
<evidence type="ECO:0000256" key="4">
    <source>
        <dbReference type="ARBA" id="ARBA00023163"/>
    </source>
</evidence>
<evidence type="ECO:0000256" key="3">
    <source>
        <dbReference type="ARBA" id="ARBA00023125"/>
    </source>
</evidence>
<dbReference type="Pfam" id="PF03466">
    <property type="entry name" value="LysR_substrate"/>
    <property type="match status" value="1"/>
</dbReference>
<keyword evidence="7" id="KW-1185">Reference proteome</keyword>
<evidence type="ECO:0000313" key="7">
    <source>
        <dbReference type="Proteomes" id="UP000616779"/>
    </source>
</evidence>
<name>A0ABX1XVF4_9BACL</name>
<accession>A0ABX1XVF4</accession>
<protein>
    <submittedName>
        <fullName evidence="6">LysR family transcriptional regulator</fullName>
    </submittedName>
</protein>
<organism evidence="6 7">
    <name type="scientific">Paenibacillus phytorum</name>
    <dbReference type="NCBI Taxonomy" id="2654977"/>
    <lineage>
        <taxon>Bacteria</taxon>
        <taxon>Bacillati</taxon>
        <taxon>Bacillota</taxon>
        <taxon>Bacilli</taxon>
        <taxon>Bacillales</taxon>
        <taxon>Paenibacillaceae</taxon>
        <taxon>Paenibacillus</taxon>
    </lineage>
</organism>
<dbReference type="PANTHER" id="PTHR30126:SF39">
    <property type="entry name" value="HTH-TYPE TRANSCRIPTIONAL REGULATOR CYSL"/>
    <property type="match status" value="1"/>
</dbReference>
<dbReference type="RefSeq" id="WP_171643052.1">
    <property type="nucleotide sequence ID" value="NZ_WHOA01000074.1"/>
</dbReference>
<dbReference type="InterPro" id="IPR000847">
    <property type="entry name" value="LysR_HTH_N"/>
</dbReference>
<dbReference type="SUPFAM" id="SSF53850">
    <property type="entry name" value="Periplasmic binding protein-like II"/>
    <property type="match status" value="1"/>
</dbReference>
<gene>
    <name evidence="6" type="ORF">GC098_09905</name>
</gene>
<comment type="similarity">
    <text evidence="1">Belongs to the LysR transcriptional regulatory family.</text>
</comment>
<evidence type="ECO:0000256" key="1">
    <source>
        <dbReference type="ARBA" id="ARBA00009437"/>
    </source>
</evidence>
<evidence type="ECO:0000313" key="6">
    <source>
        <dbReference type="EMBL" id="NOU71734.1"/>
    </source>
</evidence>
<dbReference type="EMBL" id="WHOA01000074">
    <property type="protein sequence ID" value="NOU71734.1"/>
    <property type="molecule type" value="Genomic_DNA"/>
</dbReference>
<dbReference type="CDD" id="cd08420">
    <property type="entry name" value="PBP2_CysL_like"/>
    <property type="match status" value="1"/>
</dbReference>
<feature type="domain" description="HTH lysR-type" evidence="5">
    <location>
        <begin position="1"/>
        <end position="58"/>
    </location>
</feature>
<evidence type="ECO:0000256" key="2">
    <source>
        <dbReference type="ARBA" id="ARBA00023015"/>
    </source>
</evidence>
<reference evidence="6 7" key="1">
    <citation type="submission" date="2019-10" db="EMBL/GenBank/DDBJ databases">
        <title>Description of Paenibacillus terrestris sp. nov.</title>
        <authorList>
            <person name="Carlier A."/>
            <person name="Qi S."/>
        </authorList>
    </citation>
    <scope>NUCLEOTIDE SEQUENCE [LARGE SCALE GENOMIC DNA]</scope>
    <source>
        <strain evidence="6 7">LMG 31458</strain>
    </source>
</reference>
<sequence>MIVDTLRVFVTVAEQRNFSRAAELLNLSQPAVSLHIRNLENEFSAKLMHRSPKHVVLTEAGEILYRQAKQILSLYEQGKQDIHLLNQKVTGSIQIGASFTIGEYILPRPLAEFAGQFPDVDISVKIANTEEISLALIANKLDLGLVEGHVTQNDLQITSYMKDEMVLIAPNNHPLSSKKTVKPDMLHDYTWIFREHGSGTRSFSDQFIHTTGLRIKQSYVFTSSQGVKEAVSAGLGISILSRWIVRKELESGEISAIPLSPKLSERNFWIIQNKNHSSTMAINMFIRKLLERN</sequence>
<dbReference type="SUPFAM" id="SSF46785">
    <property type="entry name" value="Winged helix' DNA-binding domain"/>
    <property type="match status" value="1"/>
</dbReference>
<dbReference type="InterPro" id="IPR036388">
    <property type="entry name" value="WH-like_DNA-bd_sf"/>
</dbReference>
<dbReference type="Pfam" id="PF00126">
    <property type="entry name" value="HTH_1"/>
    <property type="match status" value="1"/>
</dbReference>
<keyword evidence="2" id="KW-0805">Transcription regulation</keyword>
<dbReference type="PRINTS" id="PR00039">
    <property type="entry name" value="HTHLYSR"/>
</dbReference>
<dbReference type="Proteomes" id="UP000616779">
    <property type="component" value="Unassembled WGS sequence"/>
</dbReference>
<evidence type="ECO:0000259" key="5">
    <source>
        <dbReference type="PROSITE" id="PS50931"/>
    </source>
</evidence>
<dbReference type="InterPro" id="IPR036390">
    <property type="entry name" value="WH_DNA-bd_sf"/>
</dbReference>
<dbReference type="Gene3D" id="3.40.190.290">
    <property type="match status" value="1"/>
</dbReference>
<comment type="caution">
    <text evidence="6">The sequence shown here is derived from an EMBL/GenBank/DDBJ whole genome shotgun (WGS) entry which is preliminary data.</text>
</comment>